<keyword evidence="2" id="KW-1185">Reference proteome</keyword>
<organism evidence="1 2">
    <name type="scientific">Penicillium fimorum</name>
    <dbReference type="NCBI Taxonomy" id="1882269"/>
    <lineage>
        <taxon>Eukaryota</taxon>
        <taxon>Fungi</taxon>
        <taxon>Dikarya</taxon>
        <taxon>Ascomycota</taxon>
        <taxon>Pezizomycotina</taxon>
        <taxon>Eurotiomycetes</taxon>
        <taxon>Eurotiomycetidae</taxon>
        <taxon>Eurotiales</taxon>
        <taxon>Aspergillaceae</taxon>
        <taxon>Penicillium</taxon>
    </lineage>
</organism>
<dbReference type="Proteomes" id="UP001149954">
    <property type="component" value="Unassembled WGS sequence"/>
</dbReference>
<evidence type="ECO:0000313" key="1">
    <source>
        <dbReference type="EMBL" id="KAJ5520847.1"/>
    </source>
</evidence>
<reference evidence="1" key="2">
    <citation type="journal article" date="2023" name="IMA Fungus">
        <title>Comparative genomic study of the Penicillium genus elucidates a diverse pangenome and 15 lateral gene transfer events.</title>
        <authorList>
            <person name="Petersen C."/>
            <person name="Sorensen T."/>
            <person name="Nielsen M.R."/>
            <person name="Sondergaard T.E."/>
            <person name="Sorensen J.L."/>
            <person name="Fitzpatrick D.A."/>
            <person name="Frisvad J.C."/>
            <person name="Nielsen K.L."/>
        </authorList>
    </citation>
    <scope>NUCLEOTIDE SEQUENCE</scope>
    <source>
        <strain evidence="1">IBT 29495</strain>
    </source>
</reference>
<evidence type="ECO:0000313" key="2">
    <source>
        <dbReference type="Proteomes" id="UP001149954"/>
    </source>
</evidence>
<gene>
    <name evidence="1" type="ORF">N7463_001300</name>
</gene>
<reference evidence="1" key="1">
    <citation type="submission" date="2022-12" db="EMBL/GenBank/DDBJ databases">
        <authorList>
            <person name="Petersen C."/>
        </authorList>
    </citation>
    <scope>NUCLEOTIDE SEQUENCE</scope>
    <source>
        <strain evidence="1">IBT 29495</strain>
    </source>
</reference>
<name>A0A9W9Y5V4_9EURO</name>
<dbReference type="AlphaFoldDB" id="A0A9W9Y5V4"/>
<accession>A0A9W9Y5V4</accession>
<sequence length="156" mass="17457">MSGNRSTKRYNTATTLTQLGAVLPRQPLDHQGVLAPPARVAILLQFGSWRLPSSAVWKPRRRQAWTSHQSIATRGSARASFSRGYVDSKVHDAHIALIQDTLNQAQSPAMALQVLLMGICQMTYYDMLLRIEESKVAEAAFSQEQRCFRLNERDSG</sequence>
<comment type="caution">
    <text evidence="1">The sequence shown here is derived from an EMBL/GenBank/DDBJ whole genome shotgun (WGS) entry which is preliminary data.</text>
</comment>
<protein>
    <submittedName>
        <fullName evidence="1">Uncharacterized protein</fullName>
    </submittedName>
</protein>
<proteinExistence type="predicted"/>
<dbReference type="EMBL" id="JAPWDS010000001">
    <property type="protein sequence ID" value="KAJ5520847.1"/>
    <property type="molecule type" value="Genomic_DNA"/>
</dbReference>